<protein>
    <submittedName>
        <fullName evidence="1">Unannotated protein</fullName>
    </submittedName>
</protein>
<name>A0A6J7NYK7_9ZZZZ</name>
<evidence type="ECO:0000313" key="1">
    <source>
        <dbReference type="EMBL" id="CAB4995672.1"/>
    </source>
</evidence>
<sequence>MRGKAVSAAPQADLPKVTGVMYPKPIQEENPLPVKLLFRPSV</sequence>
<reference evidence="1" key="1">
    <citation type="submission" date="2020-05" db="EMBL/GenBank/DDBJ databases">
        <authorList>
            <person name="Chiriac C."/>
            <person name="Salcher M."/>
            <person name="Ghai R."/>
            <person name="Kavagutti S V."/>
        </authorList>
    </citation>
    <scope>NUCLEOTIDE SEQUENCE</scope>
</reference>
<dbReference type="EMBL" id="CAFBOU010000075">
    <property type="protein sequence ID" value="CAB4995672.1"/>
    <property type="molecule type" value="Genomic_DNA"/>
</dbReference>
<gene>
    <name evidence="1" type="ORF">UFOPK4010_00879</name>
</gene>
<organism evidence="1">
    <name type="scientific">freshwater metagenome</name>
    <dbReference type="NCBI Taxonomy" id="449393"/>
    <lineage>
        <taxon>unclassified sequences</taxon>
        <taxon>metagenomes</taxon>
        <taxon>ecological metagenomes</taxon>
    </lineage>
</organism>
<dbReference type="AlphaFoldDB" id="A0A6J7NYK7"/>
<accession>A0A6J7NYK7</accession>
<proteinExistence type="predicted"/>